<evidence type="ECO:0000313" key="14">
    <source>
        <dbReference type="Proteomes" id="UP000838412"/>
    </source>
</evidence>
<sequence length="264" mass="29521">MSSEEEKESPEKEFASNTTLHGLNRIVIAPSSQFRGLWVLVILASYTGFGYMFGSMIHSYFTYDTITDTKLEFADELPFPAITICNMNKFDASKLKVADWYYLSMLLNGVQLNVSSILARGVPADETVNSTSNLTDIRMEDVVLEKGFDLLQGVRSCSWKGTPCTYMNFTHSFNYFGNCYTFNADPVNPLMQTMEGSGNGLNVFLNIRVRDVSDEEIGFFASGAKEAIYIRAHRPTLNRNGGSHKLSGTYDPLLRSRVADVTLQ</sequence>
<evidence type="ECO:0000256" key="5">
    <source>
        <dbReference type="ARBA" id="ARBA00022989"/>
    </source>
</evidence>
<keyword evidence="14" id="KW-1185">Reference proteome</keyword>
<dbReference type="OrthoDB" id="6113598at2759"/>
<keyword evidence="9 11" id="KW-0739">Sodium transport</keyword>
<dbReference type="Proteomes" id="UP000838412">
    <property type="component" value="Chromosome 2"/>
</dbReference>
<dbReference type="PANTHER" id="PTHR11690:SF286">
    <property type="entry name" value="ACID-SENSING ION CHANNEL 5"/>
    <property type="match status" value="1"/>
</dbReference>
<evidence type="ECO:0000256" key="4">
    <source>
        <dbReference type="ARBA" id="ARBA00022692"/>
    </source>
</evidence>
<keyword evidence="6" id="KW-0915">Sodium</keyword>
<evidence type="ECO:0000256" key="3">
    <source>
        <dbReference type="ARBA" id="ARBA00022461"/>
    </source>
</evidence>
<keyword evidence="4 11" id="KW-0812">Transmembrane</keyword>
<evidence type="ECO:0000256" key="10">
    <source>
        <dbReference type="ARBA" id="ARBA00023303"/>
    </source>
</evidence>
<keyword evidence="10 11" id="KW-0407">Ion channel</keyword>
<dbReference type="Gene3D" id="2.60.470.10">
    <property type="entry name" value="Acid-sensing ion channels like domains"/>
    <property type="match status" value="1"/>
</dbReference>
<comment type="subcellular location">
    <subcellularLocation>
        <location evidence="1">Membrane</location>
        <topology evidence="1">Multi-pass membrane protein</topology>
    </subcellularLocation>
</comment>
<dbReference type="EMBL" id="OV696687">
    <property type="protein sequence ID" value="CAH1252953.1"/>
    <property type="molecule type" value="Genomic_DNA"/>
</dbReference>
<dbReference type="GO" id="GO:0015280">
    <property type="term" value="F:ligand-gated sodium channel activity"/>
    <property type="evidence" value="ECO:0007669"/>
    <property type="project" value="TreeGrafter"/>
</dbReference>
<dbReference type="GO" id="GO:0005886">
    <property type="term" value="C:plasma membrane"/>
    <property type="evidence" value="ECO:0007669"/>
    <property type="project" value="TreeGrafter"/>
</dbReference>
<evidence type="ECO:0000256" key="11">
    <source>
        <dbReference type="RuleBase" id="RU000679"/>
    </source>
</evidence>
<dbReference type="PRINTS" id="PR01078">
    <property type="entry name" value="AMINACHANNEL"/>
</dbReference>
<organism evidence="13 14">
    <name type="scientific">Branchiostoma lanceolatum</name>
    <name type="common">Common lancelet</name>
    <name type="synonym">Amphioxus lanceolatum</name>
    <dbReference type="NCBI Taxonomy" id="7740"/>
    <lineage>
        <taxon>Eukaryota</taxon>
        <taxon>Metazoa</taxon>
        <taxon>Chordata</taxon>
        <taxon>Cephalochordata</taxon>
        <taxon>Leptocardii</taxon>
        <taxon>Amphioxiformes</taxon>
        <taxon>Branchiostomatidae</taxon>
        <taxon>Branchiostoma</taxon>
    </lineage>
</organism>
<evidence type="ECO:0000256" key="2">
    <source>
        <dbReference type="ARBA" id="ARBA00022448"/>
    </source>
</evidence>
<evidence type="ECO:0000256" key="9">
    <source>
        <dbReference type="ARBA" id="ARBA00023201"/>
    </source>
</evidence>
<feature type="transmembrane region" description="Helical" evidence="12">
    <location>
        <begin position="37"/>
        <end position="61"/>
    </location>
</feature>
<accession>A0A8K0EH41</accession>
<dbReference type="Pfam" id="PF00858">
    <property type="entry name" value="ASC"/>
    <property type="match status" value="1"/>
</dbReference>
<proteinExistence type="inferred from homology"/>
<gene>
    <name evidence="13" type="primary">ASIC5</name>
    <name evidence="13" type="ORF">BLAG_LOCUS12880</name>
</gene>
<evidence type="ECO:0000256" key="12">
    <source>
        <dbReference type="SAM" id="Phobius"/>
    </source>
</evidence>
<keyword evidence="5 12" id="KW-1133">Transmembrane helix</keyword>
<dbReference type="PANTHER" id="PTHR11690">
    <property type="entry name" value="AMILORIDE-SENSITIVE SODIUM CHANNEL-RELATED"/>
    <property type="match status" value="1"/>
</dbReference>
<protein>
    <submittedName>
        <fullName evidence="13">ASIC5 protein</fullName>
    </submittedName>
</protein>
<keyword evidence="7 11" id="KW-0406">Ion transport</keyword>
<dbReference type="AlphaFoldDB" id="A0A8K0EH41"/>
<evidence type="ECO:0000256" key="8">
    <source>
        <dbReference type="ARBA" id="ARBA00023136"/>
    </source>
</evidence>
<keyword evidence="3 11" id="KW-0894">Sodium channel</keyword>
<name>A0A8K0EH41_BRALA</name>
<evidence type="ECO:0000313" key="13">
    <source>
        <dbReference type="EMBL" id="CAH1252953.1"/>
    </source>
</evidence>
<reference evidence="13" key="1">
    <citation type="submission" date="2022-01" db="EMBL/GenBank/DDBJ databases">
        <authorList>
            <person name="Braso-Vives M."/>
        </authorList>
    </citation>
    <scope>NUCLEOTIDE SEQUENCE</scope>
</reference>
<evidence type="ECO:0000256" key="7">
    <source>
        <dbReference type="ARBA" id="ARBA00023065"/>
    </source>
</evidence>
<keyword evidence="8 12" id="KW-0472">Membrane</keyword>
<evidence type="ECO:0000256" key="6">
    <source>
        <dbReference type="ARBA" id="ARBA00023053"/>
    </source>
</evidence>
<keyword evidence="2 11" id="KW-0813">Transport</keyword>
<evidence type="ECO:0000256" key="1">
    <source>
        <dbReference type="ARBA" id="ARBA00004141"/>
    </source>
</evidence>
<dbReference type="InterPro" id="IPR001873">
    <property type="entry name" value="ENaC"/>
</dbReference>
<comment type="similarity">
    <text evidence="11">Belongs to the amiloride-sensitive sodium channel (TC 1.A.6) family.</text>
</comment>